<dbReference type="RefSeq" id="WP_074912827.1">
    <property type="nucleotide sequence ID" value="NZ_FOVK01000015.1"/>
</dbReference>
<evidence type="ECO:0000313" key="3">
    <source>
        <dbReference type="Proteomes" id="UP000181899"/>
    </source>
</evidence>
<evidence type="ECO:0000313" key="2">
    <source>
        <dbReference type="EMBL" id="SFO08590.1"/>
    </source>
</evidence>
<dbReference type="EMBL" id="FOVK01000015">
    <property type="protein sequence ID" value="SFO08590.1"/>
    <property type="molecule type" value="Genomic_DNA"/>
</dbReference>
<keyword evidence="3" id="KW-1185">Reference proteome</keyword>
<evidence type="ECO:0000256" key="1">
    <source>
        <dbReference type="SAM" id="Phobius"/>
    </source>
</evidence>
<name>A0A1I5EB40_9CLOT</name>
<organism evidence="2 3">
    <name type="scientific">Proteiniclasticum ruminis</name>
    <dbReference type="NCBI Taxonomy" id="398199"/>
    <lineage>
        <taxon>Bacteria</taxon>
        <taxon>Bacillati</taxon>
        <taxon>Bacillota</taxon>
        <taxon>Clostridia</taxon>
        <taxon>Eubacteriales</taxon>
        <taxon>Clostridiaceae</taxon>
        <taxon>Proteiniclasticum</taxon>
    </lineage>
</organism>
<feature type="transmembrane region" description="Helical" evidence="1">
    <location>
        <begin position="6"/>
        <end position="22"/>
    </location>
</feature>
<dbReference type="Proteomes" id="UP000181899">
    <property type="component" value="Unassembled WGS sequence"/>
</dbReference>
<dbReference type="AlphaFoldDB" id="A0A1I5EB40"/>
<reference evidence="2 3" key="1">
    <citation type="submission" date="2016-10" db="EMBL/GenBank/DDBJ databases">
        <authorList>
            <person name="de Groot N.N."/>
        </authorList>
    </citation>
    <scope>NUCLEOTIDE SEQUENCE [LARGE SCALE GENOMIC DNA]</scope>
    <source>
        <strain evidence="2 3">ML2</strain>
    </source>
</reference>
<gene>
    <name evidence="2" type="ORF">SAMN04488695_1156</name>
</gene>
<proteinExistence type="predicted"/>
<keyword evidence="1" id="KW-0812">Transmembrane</keyword>
<keyword evidence="1" id="KW-0472">Membrane</keyword>
<protein>
    <submittedName>
        <fullName evidence="2">Uncharacterized protein</fullName>
    </submittedName>
</protein>
<keyword evidence="1" id="KW-1133">Transmembrane helix</keyword>
<sequence length="98" mass="11245">MGKILFDIIIALIAPIILFISMKRDMKKGKKLVDLTIVIAAFYFGLLGYEIATENRTTNEMLTYLTILGVIYFITWWIVQAILVGKNKNYANLEKNIK</sequence>
<feature type="transmembrane region" description="Helical" evidence="1">
    <location>
        <begin position="64"/>
        <end position="85"/>
    </location>
</feature>
<accession>A0A1I5EB40</accession>
<feature type="transmembrane region" description="Helical" evidence="1">
    <location>
        <begin position="34"/>
        <end position="52"/>
    </location>
</feature>